<sequence>MKSPFLVMYATKIFLRKMF</sequence>
<name>A0AAV2BQI4_9ARAC</name>
<dbReference type="AlphaFoldDB" id="A0AAV2BQI4"/>
<keyword evidence="2" id="KW-1185">Reference proteome</keyword>
<comment type="caution">
    <text evidence="1">The sequence shown here is derived from an EMBL/GenBank/DDBJ whole genome shotgun (WGS) entry which is preliminary data.</text>
</comment>
<protein>
    <submittedName>
        <fullName evidence="1">Uncharacterized protein</fullName>
    </submittedName>
</protein>
<gene>
    <name evidence="1" type="ORF">LARSCL_LOCUS20837</name>
</gene>
<proteinExistence type="predicted"/>
<organism evidence="1 2">
    <name type="scientific">Larinioides sclopetarius</name>
    <dbReference type="NCBI Taxonomy" id="280406"/>
    <lineage>
        <taxon>Eukaryota</taxon>
        <taxon>Metazoa</taxon>
        <taxon>Ecdysozoa</taxon>
        <taxon>Arthropoda</taxon>
        <taxon>Chelicerata</taxon>
        <taxon>Arachnida</taxon>
        <taxon>Araneae</taxon>
        <taxon>Araneomorphae</taxon>
        <taxon>Entelegynae</taxon>
        <taxon>Araneoidea</taxon>
        <taxon>Araneidae</taxon>
        <taxon>Larinioides</taxon>
    </lineage>
</organism>
<evidence type="ECO:0000313" key="1">
    <source>
        <dbReference type="EMBL" id="CAL1298447.1"/>
    </source>
</evidence>
<dbReference type="Proteomes" id="UP001497382">
    <property type="component" value="Unassembled WGS sequence"/>
</dbReference>
<evidence type="ECO:0000313" key="2">
    <source>
        <dbReference type="Proteomes" id="UP001497382"/>
    </source>
</evidence>
<dbReference type="EMBL" id="CAXIEN010000461">
    <property type="protein sequence ID" value="CAL1298447.1"/>
    <property type="molecule type" value="Genomic_DNA"/>
</dbReference>
<reference evidence="1 2" key="1">
    <citation type="submission" date="2024-04" db="EMBL/GenBank/DDBJ databases">
        <authorList>
            <person name="Rising A."/>
            <person name="Reimegard J."/>
            <person name="Sonavane S."/>
            <person name="Akerstrom W."/>
            <person name="Nylinder S."/>
            <person name="Hedman E."/>
            <person name="Kallberg Y."/>
        </authorList>
    </citation>
    <scope>NUCLEOTIDE SEQUENCE [LARGE SCALE GENOMIC DNA]</scope>
</reference>
<accession>A0AAV2BQI4</accession>